<dbReference type="PANTHER" id="PTHR34512">
    <property type="entry name" value="CELL SURFACE PROTEIN"/>
    <property type="match status" value="1"/>
</dbReference>
<feature type="chain" id="PRO_5024915601" description="Pyrrolo-quinoline quinone repeat domain-containing protein" evidence="1">
    <location>
        <begin position="19"/>
        <end position="433"/>
    </location>
</feature>
<reference evidence="4" key="1">
    <citation type="submission" date="2019-10" db="EMBL/GenBank/DDBJ databases">
        <title>Lacipirellula parvula gen. nov., sp. nov., representing a lineage of planctomycetes widespread in freshwater anoxic habitats, and description of the family Lacipirellulaceae.</title>
        <authorList>
            <person name="Dedysh S.N."/>
            <person name="Kulichevskaya I.S."/>
            <person name="Beletsky A.V."/>
            <person name="Rakitin A.L."/>
            <person name="Mardanov A.V."/>
            <person name="Ivanova A.A."/>
            <person name="Saltykova V.X."/>
            <person name="Rijpstra W.I.C."/>
            <person name="Sinninghe Damste J.S."/>
            <person name="Ravin N.V."/>
        </authorList>
    </citation>
    <scope>NUCLEOTIDE SEQUENCE [LARGE SCALE GENOMIC DNA]</scope>
    <source>
        <strain evidence="4">PX69</strain>
    </source>
</reference>
<keyword evidence="4" id="KW-1185">Reference proteome</keyword>
<keyword evidence="1" id="KW-0732">Signal</keyword>
<dbReference type="InterPro" id="IPR002372">
    <property type="entry name" value="PQQ_rpt_dom"/>
</dbReference>
<feature type="domain" description="Pyrrolo-quinoline quinone repeat" evidence="2">
    <location>
        <begin position="94"/>
        <end position="281"/>
    </location>
</feature>
<dbReference type="InterPro" id="IPR018391">
    <property type="entry name" value="PQQ_b-propeller_rpt"/>
</dbReference>
<dbReference type="InterPro" id="IPR015943">
    <property type="entry name" value="WD40/YVTN_repeat-like_dom_sf"/>
</dbReference>
<gene>
    <name evidence="3" type="ORF">PLANPX_3529</name>
</gene>
<dbReference type="KEGG" id="lpav:PLANPX_3529"/>
<dbReference type="AlphaFoldDB" id="A0A5K7XD36"/>
<dbReference type="PANTHER" id="PTHR34512:SF30">
    <property type="entry name" value="OUTER MEMBRANE PROTEIN ASSEMBLY FACTOR BAMB"/>
    <property type="match status" value="1"/>
</dbReference>
<sequence length="433" mass="47215">MRFAALLLAIVCASPALADSWPQWMGPQRDNVWREEGIIEKFPEGGPKVVWRTPIAGGYAGPAVVDGRVIVMDYVTGDEVKIANFERKPSSGTERIICLDDATGKEVWKHDYPVAYDISYPAGPRCTPTVDDGKAYCLGAVGDFHCIDVKSGKVLWKKNFPADYGTKTALWGYASHPLIEGDTVICIVGGEGTHAVAFDKNTGEQKWAALTAPEQGYSPPTIVEAGGVRQLLLLAPNAITSVNPATGEEYWSEEYVADNGSIIMSPVVSGDLLYVGGYSNKSLLLKLAADKPAASIVWRNKGQQAISPINVQPYAEDGILYGFDQKGTLRAVDLAEGKRLWETSEPVSERPANSGTAFIVRHGDRCWMFNDSGDLLIARITPEGFEELDRAHVIKPTNDAFGRDVVWSMPAFANKRAYIRNDEECICVDLAKP</sequence>
<protein>
    <recommendedName>
        <fullName evidence="2">Pyrrolo-quinoline quinone repeat domain-containing protein</fullName>
    </recommendedName>
</protein>
<dbReference type="SMART" id="SM00564">
    <property type="entry name" value="PQQ"/>
    <property type="match status" value="4"/>
</dbReference>
<proteinExistence type="predicted"/>
<dbReference type="Gene3D" id="2.130.10.10">
    <property type="entry name" value="YVTN repeat-like/Quinoprotein amine dehydrogenase"/>
    <property type="match status" value="1"/>
</dbReference>
<dbReference type="InterPro" id="IPR011047">
    <property type="entry name" value="Quinoprotein_ADH-like_sf"/>
</dbReference>
<dbReference type="EMBL" id="AP021861">
    <property type="protein sequence ID" value="BBO33917.1"/>
    <property type="molecule type" value="Genomic_DNA"/>
</dbReference>
<evidence type="ECO:0000256" key="1">
    <source>
        <dbReference type="SAM" id="SignalP"/>
    </source>
</evidence>
<evidence type="ECO:0000259" key="2">
    <source>
        <dbReference type="Pfam" id="PF13360"/>
    </source>
</evidence>
<dbReference type="RefSeq" id="WP_152099592.1">
    <property type="nucleotide sequence ID" value="NZ_AP021861.1"/>
</dbReference>
<feature type="signal peptide" evidence="1">
    <location>
        <begin position="1"/>
        <end position="18"/>
    </location>
</feature>
<dbReference type="SUPFAM" id="SSF50998">
    <property type="entry name" value="Quinoprotein alcohol dehydrogenase-like"/>
    <property type="match status" value="1"/>
</dbReference>
<name>A0A5K7XD36_9BACT</name>
<dbReference type="Proteomes" id="UP000326837">
    <property type="component" value="Chromosome"/>
</dbReference>
<dbReference type="Pfam" id="PF13360">
    <property type="entry name" value="PQQ_2"/>
    <property type="match status" value="1"/>
</dbReference>
<organism evidence="3 4">
    <name type="scientific">Lacipirellula parvula</name>
    <dbReference type="NCBI Taxonomy" id="2650471"/>
    <lineage>
        <taxon>Bacteria</taxon>
        <taxon>Pseudomonadati</taxon>
        <taxon>Planctomycetota</taxon>
        <taxon>Planctomycetia</taxon>
        <taxon>Pirellulales</taxon>
        <taxon>Lacipirellulaceae</taxon>
        <taxon>Lacipirellula</taxon>
    </lineage>
</organism>
<evidence type="ECO:0000313" key="4">
    <source>
        <dbReference type="Proteomes" id="UP000326837"/>
    </source>
</evidence>
<evidence type="ECO:0000313" key="3">
    <source>
        <dbReference type="EMBL" id="BBO33917.1"/>
    </source>
</evidence>
<accession>A0A5K7XD36</accession>